<dbReference type="Proteomes" id="UP000295724">
    <property type="component" value="Unassembled WGS sequence"/>
</dbReference>
<dbReference type="RefSeq" id="WP_099018869.1">
    <property type="nucleotide sequence ID" value="NZ_NIHB01000002.1"/>
</dbReference>
<dbReference type="EMBL" id="SNZB01000006">
    <property type="protein sequence ID" value="TDR17504.1"/>
    <property type="molecule type" value="Genomic_DNA"/>
</dbReference>
<name>A0A4R6XI44_9GAMM</name>
<accession>A0A4R6XI44</accession>
<dbReference type="InterPro" id="IPR015797">
    <property type="entry name" value="NUDIX_hydrolase-like_dom_sf"/>
</dbReference>
<sequence length="195" mass="22236">MQHIICSSSEVVKQNLTGEGFIKTHKNIFDLNQIWIGPRPHLEQDENFKQIIPYIILSYQDQIAVYQRTKQGGESRLHNLNSIGFGGHIDAFDLAYQTDGTIDLDQTIETSGQREIEEELKIDRIVNKTKLGYILDNSNPVGRVHIGVVERWELSSESINSNEAEIKVLGLFDLKTLKTMSNQMENWSEHIVNGL</sequence>
<organism evidence="1 2">
    <name type="scientific">Marinicella litoralis</name>
    <dbReference type="NCBI Taxonomy" id="644220"/>
    <lineage>
        <taxon>Bacteria</taxon>
        <taxon>Pseudomonadati</taxon>
        <taxon>Pseudomonadota</taxon>
        <taxon>Gammaproteobacteria</taxon>
        <taxon>Lysobacterales</taxon>
        <taxon>Marinicellaceae</taxon>
        <taxon>Marinicella</taxon>
    </lineage>
</organism>
<protein>
    <submittedName>
        <fullName evidence="1">Putative NUDIX family phosphoesterase</fullName>
    </submittedName>
</protein>
<reference evidence="1 2" key="1">
    <citation type="submission" date="2019-03" db="EMBL/GenBank/DDBJ databases">
        <title>Genomic Encyclopedia of Type Strains, Phase IV (KMG-IV): sequencing the most valuable type-strain genomes for metagenomic binning, comparative biology and taxonomic classification.</title>
        <authorList>
            <person name="Goeker M."/>
        </authorList>
    </citation>
    <scope>NUCLEOTIDE SEQUENCE [LARGE SCALE GENOMIC DNA]</scope>
    <source>
        <strain evidence="1 2">DSM 25488</strain>
    </source>
</reference>
<keyword evidence="2" id="KW-1185">Reference proteome</keyword>
<dbReference type="OrthoDB" id="6398375at2"/>
<evidence type="ECO:0000313" key="2">
    <source>
        <dbReference type="Proteomes" id="UP000295724"/>
    </source>
</evidence>
<proteinExistence type="predicted"/>
<evidence type="ECO:0000313" key="1">
    <source>
        <dbReference type="EMBL" id="TDR17504.1"/>
    </source>
</evidence>
<comment type="caution">
    <text evidence="1">The sequence shown here is derived from an EMBL/GenBank/DDBJ whole genome shotgun (WGS) entry which is preliminary data.</text>
</comment>
<dbReference type="Gene3D" id="3.90.79.10">
    <property type="entry name" value="Nucleoside Triphosphate Pyrophosphohydrolase"/>
    <property type="match status" value="1"/>
</dbReference>
<dbReference type="SUPFAM" id="SSF55811">
    <property type="entry name" value="Nudix"/>
    <property type="match status" value="1"/>
</dbReference>
<dbReference type="AlphaFoldDB" id="A0A4R6XI44"/>
<gene>
    <name evidence="1" type="ORF">C8D91_2563</name>
</gene>